<name>A0A8J7GVQ9_9ACTN</name>
<dbReference type="Gene3D" id="1.10.260.40">
    <property type="entry name" value="lambda repressor-like DNA-binding domains"/>
    <property type="match status" value="1"/>
</dbReference>
<accession>A0A8J7GVQ9</accession>
<keyword evidence="3" id="KW-1185">Reference proteome</keyword>
<dbReference type="AlphaFoldDB" id="A0A8J7GVQ9"/>
<dbReference type="SMART" id="SM00530">
    <property type="entry name" value="HTH_XRE"/>
    <property type="match status" value="1"/>
</dbReference>
<dbReference type="RefSeq" id="WP_386779611.1">
    <property type="nucleotide sequence ID" value="NZ_JBHTLE010000043.1"/>
</dbReference>
<dbReference type="CDD" id="cd00093">
    <property type="entry name" value="HTH_XRE"/>
    <property type="match status" value="1"/>
</dbReference>
<evidence type="ECO:0000313" key="2">
    <source>
        <dbReference type="EMBL" id="MBG6138376.1"/>
    </source>
</evidence>
<evidence type="ECO:0000259" key="1">
    <source>
        <dbReference type="PROSITE" id="PS50943"/>
    </source>
</evidence>
<protein>
    <submittedName>
        <fullName evidence="2">Transcriptional regulator with XRE-family HTH domain</fullName>
    </submittedName>
</protein>
<dbReference type="Proteomes" id="UP000622552">
    <property type="component" value="Unassembled WGS sequence"/>
</dbReference>
<proteinExistence type="predicted"/>
<reference evidence="2" key="1">
    <citation type="submission" date="2020-11" db="EMBL/GenBank/DDBJ databases">
        <title>Sequencing the genomes of 1000 actinobacteria strains.</title>
        <authorList>
            <person name="Klenk H.-P."/>
        </authorList>
    </citation>
    <scope>NUCLEOTIDE SEQUENCE</scope>
    <source>
        <strain evidence="2">DSM 45356</strain>
    </source>
</reference>
<sequence length="203" mass="22265">MMARLAAEGVDHGRVAADDSQALADAERRADPAFAEGETDAKILLDLLRTFAAVRKKRGLSQAEIAQQMGTTQSAVSDMERGVVEPRLSTLLKYARILACRLGLELSEKKQFGARITATVHFNSGVHISESYRDRHLPYGEPETYAKITSINHPSALVDTVDPREEPLGPVLHWRSLRVVESKPGHEQALTASIARELDKVAS</sequence>
<gene>
    <name evidence="2" type="ORF">IW245_004570</name>
</gene>
<dbReference type="GO" id="GO:0003677">
    <property type="term" value="F:DNA binding"/>
    <property type="evidence" value="ECO:0007669"/>
    <property type="project" value="InterPro"/>
</dbReference>
<dbReference type="InterPro" id="IPR010982">
    <property type="entry name" value="Lambda_DNA-bd_dom_sf"/>
</dbReference>
<dbReference type="PROSITE" id="PS50943">
    <property type="entry name" value="HTH_CROC1"/>
    <property type="match status" value="1"/>
</dbReference>
<dbReference type="EMBL" id="JADOUF010000001">
    <property type="protein sequence ID" value="MBG6138376.1"/>
    <property type="molecule type" value="Genomic_DNA"/>
</dbReference>
<feature type="domain" description="HTH cro/C1-type" evidence="1">
    <location>
        <begin position="51"/>
        <end position="106"/>
    </location>
</feature>
<organism evidence="2 3">
    <name type="scientific">Longispora fulva</name>
    <dbReference type="NCBI Taxonomy" id="619741"/>
    <lineage>
        <taxon>Bacteria</taxon>
        <taxon>Bacillati</taxon>
        <taxon>Actinomycetota</taxon>
        <taxon>Actinomycetes</taxon>
        <taxon>Micromonosporales</taxon>
        <taxon>Micromonosporaceae</taxon>
        <taxon>Longispora</taxon>
    </lineage>
</organism>
<comment type="caution">
    <text evidence="2">The sequence shown here is derived from an EMBL/GenBank/DDBJ whole genome shotgun (WGS) entry which is preliminary data.</text>
</comment>
<dbReference type="Pfam" id="PF01381">
    <property type="entry name" value="HTH_3"/>
    <property type="match status" value="1"/>
</dbReference>
<dbReference type="InterPro" id="IPR001387">
    <property type="entry name" value="Cro/C1-type_HTH"/>
</dbReference>
<dbReference type="SUPFAM" id="SSF47413">
    <property type="entry name" value="lambda repressor-like DNA-binding domains"/>
    <property type="match status" value="1"/>
</dbReference>
<evidence type="ECO:0000313" key="3">
    <source>
        <dbReference type="Proteomes" id="UP000622552"/>
    </source>
</evidence>